<organism evidence="1 2">
    <name type="scientific">Loa loa</name>
    <name type="common">Eye worm</name>
    <name type="synonym">Filaria loa</name>
    <dbReference type="NCBI Taxonomy" id="7209"/>
    <lineage>
        <taxon>Eukaryota</taxon>
        <taxon>Metazoa</taxon>
        <taxon>Ecdysozoa</taxon>
        <taxon>Nematoda</taxon>
        <taxon>Chromadorea</taxon>
        <taxon>Rhabditida</taxon>
        <taxon>Spirurina</taxon>
        <taxon>Spiruromorpha</taxon>
        <taxon>Filarioidea</taxon>
        <taxon>Onchocercidae</taxon>
        <taxon>Loa</taxon>
    </lineage>
</organism>
<evidence type="ECO:0000313" key="1">
    <source>
        <dbReference type="Proteomes" id="UP000095285"/>
    </source>
</evidence>
<keyword evidence="1" id="KW-1185">Reference proteome</keyword>
<dbReference type="Proteomes" id="UP000095285">
    <property type="component" value="Unassembled WGS sequence"/>
</dbReference>
<sequence length="90" mass="10020">MLPSGFTAAQKTTAIELHALDWCPRASAAVINERQVKRRRLDCMERTGCPPPLHSRWKEASDTIWPSSCDQLVTPCSNFFLCPTKCVQGG</sequence>
<dbReference type="AlphaFoldDB" id="A0A1I7VZ89"/>
<proteinExistence type="predicted"/>
<name>A0A1I7VZ89_LOALO</name>
<protein>
    <submittedName>
        <fullName evidence="2">Uncharacterized protein</fullName>
    </submittedName>
</protein>
<reference evidence="2" key="2">
    <citation type="submission" date="2016-11" db="UniProtKB">
        <authorList>
            <consortium name="WormBaseParasite"/>
        </authorList>
    </citation>
    <scope>IDENTIFICATION</scope>
</reference>
<evidence type="ECO:0000313" key="2">
    <source>
        <dbReference type="WBParaSite" id="EN70_7913"/>
    </source>
</evidence>
<dbReference type="WBParaSite" id="EN70_7913">
    <property type="protein sequence ID" value="EN70_7913"/>
    <property type="gene ID" value="EN70_7913"/>
</dbReference>
<reference evidence="1" key="1">
    <citation type="submission" date="2012-04" db="EMBL/GenBank/DDBJ databases">
        <title>The Genome Sequence of Loa loa.</title>
        <authorList>
            <consortium name="The Broad Institute Genome Sequencing Platform"/>
            <consortium name="Broad Institute Genome Sequencing Center for Infectious Disease"/>
            <person name="Nutman T.B."/>
            <person name="Fink D.L."/>
            <person name="Russ C."/>
            <person name="Young S."/>
            <person name="Zeng Q."/>
            <person name="Gargeya S."/>
            <person name="Alvarado L."/>
            <person name="Berlin A."/>
            <person name="Chapman S.B."/>
            <person name="Chen Z."/>
            <person name="Freedman E."/>
            <person name="Gellesch M."/>
            <person name="Goldberg J."/>
            <person name="Griggs A."/>
            <person name="Gujja S."/>
            <person name="Heilman E.R."/>
            <person name="Heiman D."/>
            <person name="Howarth C."/>
            <person name="Mehta T."/>
            <person name="Neiman D."/>
            <person name="Pearson M."/>
            <person name="Roberts A."/>
            <person name="Saif S."/>
            <person name="Shea T."/>
            <person name="Shenoy N."/>
            <person name="Sisk P."/>
            <person name="Stolte C."/>
            <person name="Sykes S."/>
            <person name="White J."/>
            <person name="Yandava C."/>
            <person name="Haas B."/>
            <person name="Henn M.R."/>
            <person name="Nusbaum C."/>
            <person name="Birren B."/>
        </authorList>
    </citation>
    <scope>NUCLEOTIDE SEQUENCE [LARGE SCALE GENOMIC DNA]</scope>
</reference>
<accession>A0A1I7VZ89</accession>